<protein>
    <submittedName>
        <fullName evidence="3">Uncharacterized protein</fullName>
    </submittedName>
</protein>
<keyword evidence="2" id="KW-0472">Membrane</keyword>
<feature type="transmembrane region" description="Helical" evidence="2">
    <location>
        <begin position="140"/>
        <end position="171"/>
    </location>
</feature>
<evidence type="ECO:0000256" key="1">
    <source>
        <dbReference type="SAM" id="MobiDB-lite"/>
    </source>
</evidence>
<comment type="caution">
    <text evidence="3">The sequence shown here is derived from an EMBL/GenBank/DDBJ whole genome shotgun (WGS) entry which is preliminary data.</text>
</comment>
<dbReference type="Proteomes" id="UP000630149">
    <property type="component" value="Unassembled WGS sequence"/>
</dbReference>
<accession>A0A917JKZ8</accession>
<evidence type="ECO:0000313" key="4">
    <source>
        <dbReference type="Proteomes" id="UP000630149"/>
    </source>
</evidence>
<reference evidence="3" key="1">
    <citation type="journal article" date="2014" name="Int. J. Syst. Evol. Microbiol.">
        <title>Complete genome sequence of Corynebacterium casei LMG S-19264T (=DSM 44701T), isolated from a smear-ripened cheese.</title>
        <authorList>
            <consortium name="US DOE Joint Genome Institute (JGI-PGF)"/>
            <person name="Walter F."/>
            <person name="Albersmeier A."/>
            <person name="Kalinowski J."/>
            <person name="Ruckert C."/>
        </authorList>
    </citation>
    <scope>NUCLEOTIDE SEQUENCE</scope>
    <source>
        <strain evidence="3">JCM 13919</strain>
    </source>
</reference>
<feature type="transmembrane region" description="Helical" evidence="2">
    <location>
        <begin position="183"/>
        <end position="203"/>
    </location>
</feature>
<gene>
    <name evidence="3" type="ORF">GCM10007966_00160</name>
</gene>
<proteinExistence type="predicted"/>
<feature type="region of interest" description="Disordered" evidence="1">
    <location>
        <begin position="98"/>
        <end position="119"/>
    </location>
</feature>
<organism evidence="3 4">
    <name type="scientific">Legionella impletisoli</name>
    <dbReference type="NCBI Taxonomy" id="343510"/>
    <lineage>
        <taxon>Bacteria</taxon>
        <taxon>Pseudomonadati</taxon>
        <taxon>Pseudomonadota</taxon>
        <taxon>Gammaproteobacteria</taxon>
        <taxon>Legionellales</taxon>
        <taxon>Legionellaceae</taxon>
        <taxon>Legionella</taxon>
    </lineage>
</organism>
<evidence type="ECO:0000313" key="3">
    <source>
        <dbReference type="EMBL" id="GGI75350.1"/>
    </source>
</evidence>
<name>A0A917JKZ8_9GAMM</name>
<dbReference type="RefSeq" id="WP_131775270.1">
    <property type="nucleotide sequence ID" value="NZ_BMOB01000001.1"/>
</dbReference>
<keyword evidence="2" id="KW-0812">Transmembrane</keyword>
<reference evidence="3" key="2">
    <citation type="submission" date="2020-09" db="EMBL/GenBank/DDBJ databases">
        <authorList>
            <person name="Sun Q."/>
            <person name="Ohkuma M."/>
        </authorList>
    </citation>
    <scope>NUCLEOTIDE SEQUENCE</scope>
    <source>
        <strain evidence="3">JCM 13919</strain>
    </source>
</reference>
<evidence type="ECO:0000256" key="2">
    <source>
        <dbReference type="SAM" id="Phobius"/>
    </source>
</evidence>
<dbReference type="AlphaFoldDB" id="A0A917JKZ8"/>
<sequence>MAHSPNSVTEIAKLSCLAGKVFTEQDEKEKKGLYEQYIQTFQILYRRVTSSSTSTDEDIDAKASELANKIYNDALTSKKTKEDFEAEITWSMTKALTPQPAASGKSGESPNLPEHSDSGSITPSFYLKAMSSPGMRVASILMLLAGIVLISLAISLAFCTGLSGFCLLVALCVGESIKVTPGLLAIGAIGATGSLAAGAGLFAGGHYLRRKGEEAANVIKEVPTSSSSTEVGIVEPSLSQ</sequence>
<keyword evidence="4" id="KW-1185">Reference proteome</keyword>
<dbReference type="EMBL" id="BMOB01000001">
    <property type="protein sequence ID" value="GGI75350.1"/>
    <property type="molecule type" value="Genomic_DNA"/>
</dbReference>
<keyword evidence="2" id="KW-1133">Transmembrane helix</keyword>